<reference evidence="2 3" key="1">
    <citation type="submission" date="2019-09" db="EMBL/GenBank/DDBJ databases">
        <title>Bifidobacterium canis sp. nov., isolated from the digestive tract of German Shepherd dog puppy.</title>
        <authorList>
            <person name="Bunesova V."/>
        </authorList>
    </citation>
    <scope>NUCLEOTIDE SEQUENCE [LARGE SCALE GENOMIC DNA]</scope>
    <source>
        <strain evidence="2 3">GSD1FS</strain>
    </source>
</reference>
<organism evidence="2 3">
    <name type="scientific">Bifidobacterium canis</name>
    <dbReference type="NCBI Taxonomy" id="2610880"/>
    <lineage>
        <taxon>Bacteria</taxon>
        <taxon>Bacillati</taxon>
        <taxon>Actinomycetota</taxon>
        <taxon>Actinomycetes</taxon>
        <taxon>Bifidobacteriales</taxon>
        <taxon>Bifidobacteriaceae</taxon>
        <taxon>Bifidobacterium</taxon>
    </lineage>
</organism>
<comment type="caution">
    <text evidence="2">The sequence shown here is derived from an EMBL/GenBank/DDBJ whole genome shotgun (WGS) entry which is preliminary data.</text>
</comment>
<keyword evidence="1" id="KW-1133">Transmembrane helix</keyword>
<dbReference type="Proteomes" id="UP000487882">
    <property type="component" value="Unassembled WGS sequence"/>
</dbReference>
<feature type="transmembrane region" description="Helical" evidence="1">
    <location>
        <begin position="21"/>
        <end position="38"/>
    </location>
</feature>
<sequence length="176" mass="20299">MAHEHIESSVTGNIRNSSIELLRLLSMLMIVGCHFVRGAEPGQYGEWVAAQPLSITKFMYQVIYMGGGWIGDVVFFTISVWFLLDRNLTIKNSFKRIWLLERELLFWSLTLFVVTLVLHRTGVYSGGITYVGIQSILPISMNLWWYPTSYALFLLFLPYLSRGLRALSKNCMVLWH</sequence>
<feature type="transmembrane region" description="Helical" evidence="1">
    <location>
        <begin position="104"/>
        <end position="123"/>
    </location>
</feature>
<name>A0A7K1J5G9_9BIFI</name>
<keyword evidence="1" id="KW-0812">Transmembrane</keyword>
<dbReference type="AlphaFoldDB" id="A0A7K1J5G9"/>
<keyword evidence="1" id="KW-0472">Membrane</keyword>
<dbReference type="EMBL" id="WNLP01000005">
    <property type="protein sequence ID" value="MUH59903.1"/>
    <property type="molecule type" value="Genomic_DNA"/>
</dbReference>
<keyword evidence="3" id="KW-1185">Reference proteome</keyword>
<protein>
    <submittedName>
        <fullName evidence="2">Symporter</fullName>
    </submittedName>
</protein>
<feature type="transmembrane region" description="Helical" evidence="1">
    <location>
        <begin position="143"/>
        <end position="160"/>
    </location>
</feature>
<evidence type="ECO:0000313" key="3">
    <source>
        <dbReference type="Proteomes" id="UP000487882"/>
    </source>
</evidence>
<gene>
    <name evidence="2" type="ORF">GSD1FS_1246</name>
</gene>
<feature type="transmembrane region" description="Helical" evidence="1">
    <location>
        <begin position="58"/>
        <end position="84"/>
    </location>
</feature>
<proteinExistence type="predicted"/>
<evidence type="ECO:0000313" key="2">
    <source>
        <dbReference type="EMBL" id="MUH59903.1"/>
    </source>
</evidence>
<accession>A0A7K1J5G9</accession>
<evidence type="ECO:0000256" key="1">
    <source>
        <dbReference type="SAM" id="Phobius"/>
    </source>
</evidence>